<feature type="region of interest" description="Disordered" evidence="1">
    <location>
        <begin position="35"/>
        <end position="58"/>
    </location>
</feature>
<evidence type="ECO:0000313" key="2">
    <source>
        <dbReference type="EMBL" id="GHJ26618.1"/>
    </source>
</evidence>
<organism evidence="2 3">
    <name type="scientific">Streptomyces hygroscopicus</name>
    <dbReference type="NCBI Taxonomy" id="1912"/>
    <lineage>
        <taxon>Bacteria</taxon>
        <taxon>Bacillati</taxon>
        <taxon>Actinomycetota</taxon>
        <taxon>Actinomycetes</taxon>
        <taxon>Kitasatosporales</taxon>
        <taxon>Streptomycetaceae</taxon>
        <taxon>Streptomyces</taxon>
        <taxon>Streptomyces violaceusniger group</taxon>
    </lineage>
</organism>
<name>A0ABQ3TUF5_STRHY</name>
<protein>
    <submittedName>
        <fullName evidence="2">Uncharacterized protein</fullName>
    </submittedName>
</protein>
<evidence type="ECO:0000256" key="1">
    <source>
        <dbReference type="SAM" id="MobiDB-lite"/>
    </source>
</evidence>
<evidence type="ECO:0000313" key="3">
    <source>
        <dbReference type="Proteomes" id="UP001054854"/>
    </source>
</evidence>
<feature type="compositionally biased region" description="Basic and acidic residues" evidence="1">
    <location>
        <begin position="37"/>
        <end position="47"/>
    </location>
</feature>
<dbReference type="EMBL" id="BNEK01000002">
    <property type="protein sequence ID" value="GHJ26618.1"/>
    <property type="molecule type" value="Genomic_DNA"/>
</dbReference>
<accession>A0ABQ3TUF5</accession>
<sequence>MIYLYAASGEPLTVPRRADAFFTLARRGRLTGGRVCSRGDRRGRGVADRVPGGPAPAA</sequence>
<dbReference type="Proteomes" id="UP001054854">
    <property type="component" value="Unassembled WGS sequence"/>
</dbReference>
<gene>
    <name evidence="2" type="ORF">TPA0910_10510</name>
</gene>
<comment type="caution">
    <text evidence="2">The sequence shown here is derived from an EMBL/GenBank/DDBJ whole genome shotgun (WGS) entry which is preliminary data.</text>
</comment>
<keyword evidence="3" id="KW-1185">Reference proteome</keyword>
<reference evidence="2" key="1">
    <citation type="submission" date="2024-05" db="EMBL/GenBank/DDBJ databases">
        <title>Whole genome shotgun sequence of Streptomyces hygroscopicus NBRC 113678.</title>
        <authorList>
            <person name="Komaki H."/>
            <person name="Tamura T."/>
        </authorList>
    </citation>
    <scope>NUCLEOTIDE SEQUENCE</scope>
    <source>
        <strain evidence="2">N11-34</strain>
    </source>
</reference>
<proteinExistence type="predicted"/>